<dbReference type="Proteomes" id="UP001445335">
    <property type="component" value="Unassembled WGS sequence"/>
</dbReference>
<dbReference type="InterPro" id="IPR052818">
    <property type="entry name" value="NEDD1_Spindle_Assembly"/>
</dbReference>
<dbReference type="GO" id="GO:0036064">
    <property type="term" value="C:ciliary basal body"/>
    <property type="evidence" value="ECO:0007669"/>
    <property type="project" value="TreeGrafter"/>
</dbReference>
<reference evidence="1 2" key="1">
    <citation type="journal article" date="2024" name="Nat. Commun.">
        <title>Phylogenomics reveals the evolutionary origins of lichenization in chlorophyte algae.</title>
        <authorList>
            <person name="Puginier C."/>
            <person name="Libourel C."/>
            <person name="Otte J."/>
            <person name="Skaloud P."/>
            <person name="Haon M."/>
            <person name="Grisel S."/>
            <person name="Petersen M."/>
            <person name="Berrin J.G."/>
            <person name="Delaux P.M."/>
            <person name="Dal Grande F."/>
            <person name="Keller J."/>
        </authorList>
    </citation>
    <scope>NUCLEOTIDE SEQUENCE [LARGE SCALE GENOMIC DNA]</scope>
    <source>
        <strain evidence="1 2">SAG 245.80</strain>
    </source>
</reference>
<dbReference type="SUPFAM" id="SSF50978">
    <property type="entry name" value="WD40 repeat-like"/>
    <property type="match status" value="1"/>
</dbReference>
<dbReference type="InterPro" id="IPR015943">
    <property type="entry name" value="WD40/YVTN_repeat-like_dom_sf"/>
</dbReference>
<dbReference type="GO" id="GO:0000922">
    <property type="term" value="C:spindle pole"/>
    <property type="evidence" value="ECO:0007669"/>
    <property type="project" value="TreeGrafter"/>
</dbReference>
<gene>
    <name evidence="1" type="ORF">WJX81_007130</name>
</gene>
<dbReference type="AlphaFoldDB" id="A0AAW1RIF5"/>
<accession>A0AAW1RIF5</accession>
<comment type="caution">
    <text evidence="1">The sequence shown here is derived from an EMBL/GenBank/DDBJ whole genome shotgun (WGS) entry which is preliminary data.</text>
</comment>
<dbReference type="PANTHER" id="PTHR44414">
    <property type="entry name" value="PROTEIN NEDD1"/>
    <property type="match status" value="1"/>
</dbReference>
<dbReference type="GO" id="GO:0000278">
    <property type="term" value="P:mitotic cell cycle"/>
    <property type="evidence" value="ECO:0007669"/>
    <property type="project" value="TreeGrafter"/>
</dbReference>
<dbReference type="GO" id="GO:0043015">
    <property type="term" value="F:gamma-tubulin binding"/>
    <property type="evidence" value="ECO:0007669"/>
    <property type="project" value="TreeGrafter"/>
</dbReference>
<dbReference type="Gene3D" id="2.130.10.10">
    <property type="entry name" value="YVTN repeat-like/Quinoprotein amine dehydrogenase"/>
    <property type="match status" value="2"/>
</dbReference>
<organism evidence="1 2">
    <name type="scientific">Elliptochloris bilobata</name>
    <dbReference type="NCBI Taxonomy" id="381761"/>
    <lineage>
        <taxon>Eukaryota</taxon>
        <taxon>Viridiplantae</taxon>
        <taxon>Chlorophyta</taxon>
        <taxon>core chlorophytes</taxon>
        <taxon>Trebouxiophyceae</taxon>
        <taxon>Trebouxiophyceae incertae sedis</taxon>
        <taxon>Elliptochloris clade</taxon>
        <taxon>Elliptochloris</taxon>
    </lineage>
</organism>
<dbReference type="GO" id="GO:0007020">
    <property type="term" value="P:microtubule nucleation"/>
    <property type="evidence" value="ECO:0007669"/>
    <property type="project" value="TreeGrafter"/>
</dbReference>
<dbReference type="GO" id="GO:0005737">
    <property type="term" value="C:cytoplasm"/>
    <property type="evidence" value="ECO:0007669"/>
    <property type="project" value="TreeGrafter"/>
</dbReference>
<name>A0AAW1RIF5_9CHLO</name>
<dbReference type="EMBL" id="JALJOU010000036">
    <property type="protein sequence ID" value="KAK9833457.1"/>
    <property type="molecule type" value="Genomic_DNA"/>
</dbReference>
<dbReference type="PANTHER" id="PTHR44414:SF1">
    <property type="entry name" value="PROTEIN NEDD1"/>
    <property type="match status" value="1"/>
</dbReference>
<protein>
    <submittedName>
        <fullName evidence="1">Uncharacterized protein</fullName>
    </submittedName>
</protein>
<sequence length="385" mass="38949">MGSLPVSGAVQGISFSRASKFLALACTECTEIWDLKGPKLHTTVRSRSPLTSVSFAPDDSVLACTSAGGGLALHKKEDGGRLASTCDVGWTHLASAAYALGAPLLAAVGNGGAAVWDAGSLQRMDAFPDLHRATLSKALPRCAAVRFLGTGGETLVSVGADGRCVLTDRRLGSAVAAAEAAGALTALDARADGGCLAVGTAAGAVLLYDPRKLAAPVARLPADPTNPGANPGVAAVLAMHWQHTPAEIEARRAAPAATPITSADAAATPMLGLPPQRAATAGAAYGPAASPAADIQRRLDLGGAGATPNPAGLQSGAAGVAGATDMRRLELELTRRLHCHENEMLEAVAALAAQQRAMEARIVALAEEVAEVSQAREYATLWLGE</sequence>
<dbReference type="InterPro" id="IPR036322">
    <property type="entry name" value="WD40_repeat_dom_sf"/>
</dbReference>
<evidence type="ECO:0000313" key="2">
    <source>
        <dbReference type="Proteomes" id="UP001445335"/>
    </source>
</evidence>
<keyword evidence="2" id="KW-1185">Reference proteome</keyword>
<proteinExistence type="predicted"/>
<dbReference type="GO" id="GO:0005814">
    <property type="term" value="C:centriole"/>
    <property type="evidence" value="ECO:0007669"/>
    <property type="project" value="TreeGrafter"/>
</dbReference>
<evidence type="ECO:0000313" key="1">
    <source>
        <dbReference type="EMBL" id="KAK9833457.1"/>
    </source>
</evidence>